<dbReference type="Pfam" id="PF03783">
    <property type="entry name" value="CsgG"/>
    <property type="match status" value="1"/>
</dbReference>
<evidence type="ECO:0000256" key="1">
    <source>
        <dbReference type="ARBA" id="ARBA00022475"/>
    </source>
</evidence>
<keyword evidence="1" id="KW-1003">Cell membrane</keyword>
<evidence type="ECO:0000256" key="4">
    <source>
        <dbReference type="ARBA" id="ARBA00023139"/>
    </source>
</evidence>
<dbReference type="Proteomes" id="UP000474777">
    <property type="component" value="Unassembled WGS sequence"/>
</dbReference>
<accession>A0A6B3LSU0</accession>
<protein>
    <submittedName>
        <fullName evidence="6">Curli production assembly/transport component CsgG</fullName>
    </submittedName>
</protein>
<keyword evidence="7" id="KW-1185">Reference proteome</keyword>
<dbReference type="InterPro" id="IPR005534">
    <property type="entry name" value="Curli_assmbl/transp-comp_CsgG"/>
</dbReference>
<dbReference type="Gene3D" id="2.40.160.20">
    <property type="match status" value="1"/>
</dbReference>
<name>A0A6B3LSU0_9BACT</name>
<proteinExistence type="predicted"/>
<organism evidence="6 7">
    <name type="scientific">Pontibacter burrus</name>
    <dbReference type="NCBI Taxonomy" id="2704466"/>
    <lineage>
        <taxon>Bacteria</taxon>
        <taxon>Pseudomonadati</taxon>
        <taxon>Bacteroidota</taxon>
        <taxon>Cytophagia</taxon>
        <taxon>Cytophagales</taxon>
        <taxon>Hymenobacteraceae</taxon>
        <taxon>Pontibacter</taxon>
    </lineage>
</organism>
<dbReference type="Gene3D" id="3.40.50.10610">
    <property type="entry name" value="ABC-type transport auxiliary lipoprotein component"/>
    <property type="match status" value="2"/>
</dbReference>
<dbReference type="PANTHER" id="PTHR41164">
    <property type="entry name" value="CURLI PRODUCTION ASSEMBLY/TRANSPORT COMPONENT CSGG"/>
    <property type="match status" value="1"/>
</dbReference>
<evidence type="ECO:0000256" key="3">
    <source>
        <dbReference type="ARBA" id="ARBA00023136"/>
    </source>
</evidence>
<dbReference type="RefSeq" id="WP_163913099.1">
    <property type="nucleotide sequence ID" value="NZ_JAAGWD010000002.1"/>
</dbReference>
<keyword evidence="3" id="KW-0472">Membrane</keyword>
<evidence type="ECO:0000313" key="7">
    <source>
        <dbReference type="Proteomes" id="UP000474777"/>
    </source>
</evidence>
<evidence type="ECO:0000313" key="6">
    <source>
        <dbReference type="EMBL" id="NEM97058.1"/>
    </source>
</evidence>
<gene>
    <name evidence="6" type="ORF">GXP69_05060</name>
</gene>
<comment type="caution">
    <text evidence="6">The sequence shown here is derived from an EMBL/GenBank/DDBJ whole genome shotgun (WGS) entry which is preliminary data.</text>
</comment>
<sequence>MLKYFTEGSKALWLVLFVFFLPACSPYFNQPTTTSRAMLGVAAPGNEDLVNLPPPQQKVVAAVYKFRDQTGQYKPSVNGANWSTAVTQGTTTILLKSLEESGWFSPIERENLGNLLNERKIIRSTRAEAEAMTGKKEPNLPGLLFAGIILEGGIISYDANVITGGAGLRYFSAGGSSQYREDKVTVYLRAISTSTGEILKTVYTSKTILSQSVDIGVFRYVKFKRLLEAETGFTYNEPSEMAVKEAIDKAVQSLIIEGIQAGYWKLKNKEDFSSEAIQGYFKEKDEIQNSDIHGQLMANRRGLIGASVAGGVIYYKGDYSKSDFKPVGEAGLRISTPNNLAFDLRLGRGELAATENFGVTVNYAEANLNYFFFPKLRYTPYLQLGGGALTTGRSISDFFNNSTADAVTPFVKAGLGMEYLVTPRIGLDVSATSTYMLNDRLDGVERGRFNDYFWTGKVGLNFYFGLFK</sequence>
<keyword evidence="5" id="KW-0449">Lipoprotein</keyword>
<keyword evidence="2" id="KW-0732">Signal</keyword>
<dbReference type="PANTHER" id="PTHR41164:SF1">
    <property type="entry name" value="CURLI PRODUCTION ASSEMBLY_TRANSPORT COMPONENT CSGG"/>
    <property type="match status" value="1"/>
</dbReference>
<dbReference type="AlphaFoldDB" id="A0A6B3LSU0"/>
<dbReference type="InterPro" id="IPR011250">
    <property type="entry name" value="OMP/PagP_B-barrel"/>
</dbReference>
<keyword evidence="4" id="KW-0564">Palmitate</keyword>
<reference evidence="6 7" key="1">
    <citation type="submission" date="2020-02" db="EMBL/GenBank/DDBJ databases">
        <authorList>
            <person name="Kim M.K."/>
        </authorList>
    </citation>
    <scope>NUCLEOTIDE SEQUENCE [LARGE SCALE GENOMIC DNA]</scope>
    <source>
        <strain evidence="6 7">BT327</strain>
    </source>
</reference>
<dbReference type="SUPFAM" id="SSF56925">
    <property type="entry name" value="OMPA-like"/>
    <property type="match status" value="1"/>
</dbReference>
<dbReference type="GO" id="GO:0030288">
    <property type="term" value="C:outer membrane-bounded periplasmic space"/>
    <property type="evidence" value="ECO:0007669"/>
    <property type="project" value="InterPro"/>
</dbReference>
<dbReference type="EMBL" id="JAAGWD010000002">
    <property type="protein sequence ID" value="NEM97058.1"/>
    <property type="molecule type" value="Genomic_DNA"/>
</dbReference>
<evidence type="ECO:0000256" key="2">
    <source>
        <dbReference type="ARBA" id="ARBA00022729"/>
    </source>
</evidence>
<evidence type="ECO:0000256" key="5">
    <source>
        <dbReference type="ARBA" id="ARBA00023288"/>
    </source>
</evidence>